<dbReference type="InterPro" id="IPR019587">
    <property type="entry name" value="Polyketide_cyclase/dehydratase"/>
</dbReference>
<accession>A0A4V4HK60</accession>
<name>A0A4V4HK60_9ACTN</name>
<dbReference type="Pfam" id="PF10604">
    <property type="entry name" value="Polyketide_cyc2"/>
    <property type="match status" value="1"/>
</dbReference>
<dbReference type="InterPro" id="IPR023393">
    <property type="entry name" value="START-like_dom_sf"/>
</dbReference>
<evidence type="ECO:0008006" key="3">
    <source>
        <dbReference type="Google" id="ProtNLM"/>
    </source>
</evidence>
<gene>
    <name evidence="1" type="ORF">E9934_09745</name>
</gene>
<proteinExistence type="predicted"/>
<comment type="caution">
    <text evidence="1">The sequence shown here is derived from an EMBL/GenBank/DDBJ whole genome shotgun (WGS) entry which is preliminary data.</text>
</comment>
<reference evidence="1 2" key="1">
    <citation type="journal article" date="2009" name="Int. J. Syst. Evol. Microbiol.">
        <title>Nocardioides caeni sp. nov., isolated from wastewater.</title>
        <authorList>
            <person name="Yoon J.H."/>
            <person name="Kang S.J."/>
            <person name="Park S."/>
            <person name="Kim W."/>
            <person name="Oh T.K."/>
        </authorList>
    </citation>
    <scope>NUCLEOTIDE SEQUENCE [LARGE SCALE GENOMIC DNA]</scope>
    <source>
        <strain evidence="1 2">DSM 23134</strain>
    </source>
</reference>
<keyword evidence="2" id="KW-1185">Reference proteome</keyword>
<organism evidence="1 2">
    <name type="scientific">Nocardioides caeni</name>
    <dbReference type="NCBI Taxonomy" id="574700"/>
    <lineage>
        <taxon>Bacteria</taxon>
        <taxon>Bacillati</taxon>
        <taxon>Actinomycetota</taxon>
        <taxon>Actinomycetes</taxon>
        <taxon>Propionibacteriales</taxon>
        <taxon>Nocardioidaceae</taxon>
        <taxon>Nocardioides</taxon>
    </lineage>
</organism>
<evidence type="ECO:0000313" key="1">
    <source>
        <dbReference type="EMBL" id="THV13246.1"/>
    </source>
</evidence>
<dbReference type="Proteomes" id="UP000307087">
    <property type="component" value="Unassembled WGS sequence"/>
</dbReference>
<dbReference type="SUPFAM" id="SSF55961">
    <property type="entry name" value="Bet v1-like"/>
    <property type="match status" value="1"/>
</dbReference>
<sequence>MARACRPIEGSARTLRAHACLRCGFAARDATLPRSQLSCVELKSAWRPSVPTGADAHGYRERMSSVERTITVDRPVEAVWTYLTDFSTTEQWDPPTVSTVRTSGDGGVGTTYRNVSKVLGHEATVDYEVVAYEPYERFELVGSASGLDLHDTMSFSSDGTSTTVTYRAEFTPRGAAKLATPLIAGGIEVLGSRVASSLEEHLLAL</sequence>
<dbReference type="EMBL" id="STGW01000005">
    <property type="protein sequence ID" value="THV13246.1"/>
    <property type="molecule type" value="Genomic_DNA"/>
</dbReference>
<evidence type="ECO:0000313" key="2">
    <source>
        <dbReference type="Proteomes" id="UP000307087"/>
    </source>
</evidence>
<dbReference type="Gene3D" id="3.30.530.20">
    <property type="match status" value="1"/>
</dbReference>
<protein>
    <recommendedName>
        <fullName evidence="3">Polyketide cyclase</fullName>
    </recommendedName>
</protein>
<dbReference type="AlphaFoldDB" id="A0A4V4HK60"/>